<protein>
    <submittedName>
        <fullName evidence="2">Uncharacterized protein</fullName>
    </submittedName>
</protein>
<evidence type="ECO:0000256" key="1">
    <source>
        <dbReference type="SAM" id="Phobius"/>
    </source>
</evidence>
<gene>
    <name evidence="2" type="ORF">ENSA7_29020</name>
</gene>
<keyword evidence="1" id="KW-0812">Transmembrane</keyword>
<evidence type="ECO:0000313" key="3">
    <source>
        <dbReference type="Proteomes" id="UP000238823"/>
    </source>
</evidence>
<keyword evidence="1" id="KW-0472">Membrane</keyword>
<proteinExistence type="predicted"/>
<evidence type="ECO:0000313" key="2">
    <source>
        <dbReference type="EMBL" id="PRQ07195.1"/>
    </source>
</evidence>
<dbReference type="AlphaFoldDB" id="A0A2S9YQ18"/>
<reference evidence="2 3" key="1">
    <citation type="submission" date="2018-03" db="EMBL/GenBank/DDBJ databases">
        <title>Draft Genome Sequences of the Obligatory Marine Myxobacteria Enhygromyxa salina SWB007.</title>
        <authorList>
            <person name="Poehlein A."/>
            <person name="Moghaddam J.A."/>
            <person name="Harms H."/>
            <person name="Alanjari M."/>
            <person name="Koenig G.M."/>
            <person name="Daniel R."/>
            <person name="Schaeberle T.F."/>
        </authorList>
    </citation>
    <scope>NUCLEOTIDE SEQUENCE [LARGE SCALE GENOMIC DNA]</scope>
    <source>
        <strain evidence="2 3">SWB007</strain>
    </source>
</reference>
<organism evidence="2 3">
    <name type="scientific">Enhygromyxa salina</name>
    <dbReference type="NCBI Taxonomy" id="215803"/>
    <lineage>
        <taxon>Bacteria</taxon>
        <taxon>Pseudomonadati</taxon>
        <taxon>Myxococcota</taxon>
        <taxon>Polyangia</taxon>
        <taxon>Nannocystales</taxon>
        <taxon>Nannocystaceae</taxon>
        <taxon>Enhygromyxa</taxon>
    </lineage>
</organism>
<dbReference type="EMBL" id="PVNL01000057">
    <property type="protein sequence ID" value="PRQ07195.1"/>
    <property type="molecule type" value="Genomic_DNA"/>
</dbReference>
<sequence>MMTKHVDGSSEIILDARLRPLLVATWVGPATLDLIAAFQAWIDAEIARAKPRAARLMLINDGSAAGRPPADVRRAFSEQRVDEQILVRTYAVIDNPLVRGAMTAIGWLIGDRFSVTSCKTMAEALATAATDADALGITLPTTLEREARGSAARSA</sequence>
<comment type="caution">
    <text evidence="2">The sequence shown here is derived from an EMBL/GenBank/DDBJ whole genome shotgun (WGS) entry which is preliminary data.</text>
</comment>
<name>A0A2S9YQ18_9BACT</name>
<keyword evidence="1" id="KW-1133">Transmembrane helix</keyword>
<dbReference type="Proteomes" id="UP000238823">
    <property type="component" value="Unassembled WGS sequence"/>
</dbReference>
<feature type="transmembrane region" description="Helical" evidence="1">
    <location>
        <begin position="21"/>
        <end position="42"/>
    </location>
</feature>
<accession>A0A2S9YQ18</accession>